<evidence type="ECO:0000313" key="2">
    <source>
        <dbReference type="Proteomes" id="UP000242715"/>
    </source>
</evidence>
<gene>
    <name evidence="1" type="ORF">TSUD_111540</name>
</gene>
<dbReference type="EMBL" id="DF973240">
    <property type="protein sequence ID" value="GAU22014.1"/>
    <property type="molecule type" value="Genomic_DNA"/>
</dbReference>
<proteinExistence type="predicted"/>
<keyword evidence="2" id="KW-1185">Reference proteome</keyword>
<accession>A0A2Z6LRY3</accession>
<reference evidence="2" key="1">
    <citation type="journal article" date="2017" name="Front. Plant Sci.">
        <title>Climate Clever Clovers: New Paradigm to Reduce the Environmental Footprint of Ruminants by Breeding Low Methanogenic Forages Utilizing Haplotype Variation.</title>
        <authorList>
            <person name="Kaur P."/>
            <person name="Appels R."/>
            <person name="Bayer P.E."/>
            <person name="Keeble-Gagnere G."/>
            <person name="Wang J."/>
            <person name="Hirakawa H."/>
            <person name="Shirasawa K."/>
            <person name="Vercoe P."/>
            <person name="Stefanova K."/>
            <person name="Durmic Z."/>
            <person name="Nichols P."/>
            <person name="Revell C."/>
            <person name="Isobe S.N."/>
            <person name="Edwards D."/>
            <person name="Erskine W."/>
        </authorList>
    </citation>
    <scope>NUCLEOTIDE SEQUENCE [LARGE SCALE GENOMIC DNA]</scope>
    <source>
        <strain evidence="2">cv. Daliak</strain>
    </source>
</reference>
<name>A0A2Z6LRY3_TRISU</name>
<sequence>MCCLQNSEPEKENVEELMASYNPKVLFEFFAQSGNTWKKRENSMIRGCGVCPIYDTEYFDFIKQMELEFTLQSIANERSVQCSDKKETLNPKQPCKKFFSRVRTGIWKSATQGLKDILLILSNMHPSPTRKDESERRENMREYEVIGGIIELKDYD</sequence>
<dbReference type="Proteomes" id="UP000242715">
    <property type="component" value="Unassembled WGS sequence"/>
</dbReference>
<protein>
    <submittedName>
        <fullName evidence="1">Uncharacterized protein</fullName>
    </submittedName>
</protein>
<evidence type="ECO:0000313" key="1">
    <source>
        <dbReference type="EMBL" id="GAU22014.1"/>
    </source>
</evidence>
<organism evidence="1 2">
    <name type="scientific">Trifolium subterraneum</name>
    <name type="common">Subterranean clover</name>
    <dbReference type="NCBI Taxonomy" id="3900"/>
    <lineage>
        <taxon>Eukaryota</taxon>
        <taxon>Viridiplantae</taxon>
        <taxon>Streptophyta</taxon>
        <taxon>Embryophyta</taxon>
        <taxon>Tracheophyta</taxon>
        <taxon>Spermatophyta</taxon>
        <taxon>Magnoliopsida</taxon>
        <taxon>eudicotyledons</taxon>
        <taxon>Gunneridae</taxon>
        <taxon>Pentapetalae</taxon>
        <taxon>rosids</taxon>
        <taxon>fabids</taxon>
        <taxon>Fabales</taxon>
        <taxon>Fabaceae</taxon>
        <taxon>Papilionoideae</taxon>
        <taxon>50 kb inversion clade</taxon>
        <taxon>NPAAA clade</taxon>
        <taxon>Hologalegina</taxon>
        <taxon>IRL clade</taxon>
        <taxon>Trifolieae</taxon>
        <taxon>Trifolium</taxon>
    </lineage>
</organism>
<dbReference type="AlphaFoldDB" id="A0A2Z6LRY3"/>